<feature type="coiled-coil region" evidence="1">
    <location>
        <begin position="614"/>
        <end position="789"/>
    </location>
</feature>
<dbReference type="InterPro" id="IPR016024">
    <property type="entry name" value="ARM-type_fold"/>
</dbReference>
<dbReference type="PANTHER" id="PTHR23161:SF2">
    <property type="entry name" value="PROTEIN CIP2A"/>
    <property type="match status" value="1"/>
</dbReference>
<name>A0A232ETQ3_9HYME</name>
<evidence type="ECO:0000256" key="1">
    <source>
        <dbReference type="SAM" id="Coils"/>
    </source>
</evidence>
<dbReference type="EMBL" id="NNAY01002243">
    <property type="protein sequence ID" value="OXU21740.1"/>
    <property type="molecule type" value="Genomic_DNA"/>
</dbReference>
<evidence type="ECO:0000313" key="2">
    <source>
        <dbReference type="EMBL" id="OXU21740.1"/>
    </source>
</evidence>
<comment type="caution">
    <text evidence="2">The sequence shown here is derived from an EMBL/GenBank/DDBJ whole genome shotgun (WGS) entry which is preliminary data.</text>
</comment>
<accession>A0A232ETQ3</accession>
<dbReference type="Proteomes" id="UP000215335">
    <property type="component" value="Unassembled WGS sequence"/>
</dbReference>
<protein>
    <recommendedName>
        <fullName evidence="4">Protein CIP2A</fullName>
    </recommendedName>
</protein>
<proteinExistence type="predicted"/>
<organism evidence="2 3">
    <name type="scientific">Trichomalopsis sarcophagae</name>
    <dbReference type="NCBI Taxonomy" id="543379"/>
    <lineage>
        <taxon>Eukaryota</taxon>
        <taxon>Metazoa</taxon>
        <taxon>Ecdysozoa</taxon>
        <taxon>Arthropoda</taxon>
        <taxon>Hexapoda</taxon>
        <taxon>Insecta</taxon>
        <taxon>Pterygota</taxon>
        <taxon>Neoptera</taxon>
        <taxon>Endopterygota</taxon>
        <taxon>Hymenoptera</taxon>
        <taxon>Apocrita</taxon>
        <taxon>Proctotrupomorpha</taxon>
        <taxon>Chalcidoidea</taxon>
        <taxon>Pteromalidae</taxon>
        <taxon>Pteromalinae</taxon>
        <taxon>Trichomalopsis</taxon>
    </lineage>
</organism>
<reference evidence="2 3" key="1">
    <citation type="journal article" date="2017" name="Curr. Biol.">
        <title>The Evolution of Venom by Co-option of Single-Copy Genes.</title>
        <authorList>
            <person name="Martinson E.O."/>
            <person name="Mrinalini"/>
            <person name="Kelkar Y.D."/>
            <person name="Chang C.H."/>
            <person name="Werren J.H."/>
        </authorList>
    </citation>
    <scope>NUCLEOTIDE SEQUENCE [LARGE SCALE GENOMIC DNA]</scope>
    <source>
        <strain evidence="2 3">Alberta</strain>
        <tissue evidence="2">Whole body</tissue>
    </source>
</reference>
<keyword evidence="1" id="KW-0175">Coiled coil</keyword>
<sequence>MEKFQHIRAFIAAASEYEKHPTDSVSSVIQMNLGAISASLDPSIFDPSSSISTTFYIGLYELMNSLGSKSSLIWSAVDVLQAACKNCSARNALIHTYKFAPILSRLLEANLTSEKRTRALKLLQELTYGIKISWQEAHLPHLITTLSKWATESNEEEVISLSLGVLVNLCYKNLPAVYTLMRSVNTKTFLQNVVRARRQSVNIRVQCCKLLIILEHTNSDILDSYILDVAAITFTNIIPTLKNEDVLLLRHLVDFFDDIRHNEHYRTVLLTYPNYVKDVKIILESAKDISNRECASLLVEFLSSLMKLKVPDLLILYPVIIKTAMGWVPIEYVASKALSLIRTIVIDSRQNKNLESEVLEELDMSMLTLFLVKEDDDMDGSFGKNMDKDSILIELMQLFQELIKTPAIKTRVLEVLTVPKMQILMKKILECNNDSQYIEKPRNLFHVCINDPTTDFYIHALALIADLATNSQWLTLYTELLQRKQMQMIMATALFTGDRYVKQKVLHLTSTVGYPKECVSAVAGCMAELEPLLLVQANPNATKISESSTSNHPYESLPLFSKAQEERLDISISKIEHAFKNNQLLDMTTSAVMELYEYKIASMRHAERSMQASLEAASNHATSLQHRLAQLIAQSSQLHQVLFNTQQCLEGAQVEKIALAKTLHEKEEKSQKTHALQVQENKALKKIVLEKENQINLCDTRMKELEEKFARKNEEITKLLQKAQEDINRKEQIIEEKNREISSIQKDIEALNQEIEQQAKQCLSYQKTIVEKEESVQKLSTELHNLSRMRDMIFELAKKKDGL</sequence>
<evidence type="ECO:0008006" key="4">
    <source>
        <dbReference type="Google" id="ProtNLM"/>
    </source>
</evidence>
<gene>
    <name evidence="2" type="ORF">TSAR_011585</name>
</gene>
<dbReference type="InterPro" id="IPR042510">
    <property type="entry name" value="CIP2A"/>
</dbReference>
<keyword evidence="3" id="KW-1185">Reference proteome</keyword>
<dbReference type="STRING" id="543379.A0A232ETQ3"/>
<dbReference type="AlphaFoldDB" id="A0A232ETQ3"/>
<dbReference type="PANTHER" id="PTHR23161">
    <property type="entry name" value="PROTEIN CIP2A"/>
    <property type="match status" value="1"/>
</dbReference>
<evidence type="ECO:0000313" key="3">
    <source>
        <dbReference type="Proteomes" id="UP000215335"/>
    </source>
</evidence>
<dbReference type="OrthoDB" id="73401at2759"/>
<dbReference type="SUPFAM" id="SSF48371">
    <property type="entry name" value="ARM repeat"/>
    <property type="match status" value="1"/>
</dbReference>